<dbReference type="EMBL" id="NPBQ01000030">
    <property type="protein sequence ID" value="PAD84331.1"/>
    <property type="molecule type" value="Genomic_DNA"/>
</dbReference>
<name>A0A268FG18_NIACI</name>
<dbReference type="AlphaFoldDB" id="A0A268FG18"/>
<gene>
    <name evidence="1" type="ORF">CHH57_05415</name>
</gene>
<sequence length="56" mass="6519">MIQTKVISEKNKKFEKHLNKALKELENHEVMDIKFAVNNDPITEEGIYTAVILYKA</sequence>
<proteinExistence type="predicted"/>
<reference evidence="1 2" key="1">
    <citation type="submission" date="2017-07" db="EMBL/GenBank/DDBJ databases">
        <title>Isolation and whole genome analysis of endospore-forming bacteria from heroin.</title>
        <authorList>
            <person name="Kalinowski J."/>
            <person name="Ahrens B."/>
            <person name="Al-Dilaimi A."/>
            <person name="Winkler A."/>
            <person name="Wibberg D."/>
            <person name="Schleenbecker U."/>
            <person name="Ruckert C."/>
            <person name="Wolfel R."/>
            <person name="Grass G."/>
        </authorList>
    </citation>
    <scope>NUCLEOTIDE SEQUENCE [LARGE SCALE GENOMIC DNA]</scope>
    <source>
        <strain evidence="1 2">7521-2</strain>
    </source>
</reference>
<comment type="caution">
    <text evidence="1">The sequence shown here is derived from an EMBL/GenBank/DDBJ whole genome shotgun (WGS) entry which is preliminary data.</text>
</comment>
<dbReference type="InterPro" id="IPR020296">
    <property type="entry name" value="Spore_Cse60"/>
</dbReference>
<evidence type="ECO:0000313" key="2">
    <source>
        <dbReference type="Proteomes" id="UP000216961"/>
    </source>
</evidence>
<organism evidence="1 2">
    <name type="scientific">Niallia circulans</name>
    <name type="common">Bacillus circulans</name>
    <dbReference type="NCBI Taxonomy" id="1397"/>
    <lineage>
        <taxon>Bacteria</taxon>
        <taxon>Bacillati</taxon>
        <taxon>Bacillota</taxon>
        <taxon>Bacilli</taxon>
        <taxon>Bacillales</taxon>
        <taxon>Bacillaceae</taxon>
        <taxon>Niallia</taxon>
    </lineage>
</organism>
<evidence type="ECO:0000313" key="1">
    <source>
        <dbReference type="EMBL" id="PAD84331.1"/>
    </source>
</evidence>
<dbReference type="KEGG" id="bcir:C2I06_03985"/>
<dbReference type="Pfam" id="PF10957">
    <property type="entry name" value="Spore_Cse60"/>
    <property type="match status" value="1"/>
</dbReference>
<dbReference type="Proteomes" id="UP000216961">
    <property type="component" value="Unassembled WGS sequence"/>
</dbReference>
<protein>
    <submittedName>
        <fullName evidence="1">Uncharacterized protein</fullName>
    </submittedName>
</protein>
<accession>A0A268FG18</accession>
<dbReference type="RefSeq" id="WP_095329266.1">
    <property type="nucleotide sequence ID" value="NZ_CP026031.1"/>
</dbReference>